<dbReference type="AlphaFoldDB" id="A0A8H4I3A4"/>
<keyword evidence="1" id="KW-0732">Signal</keyword>
<name>A0A8H4I3A4_ASPFM</name>
<accession>A0A8H4I3A4</accession>
<dbReference type="EMBL" id="JAIBSC010000021">
    <property type="protein sequence ID" value="KAH1908306.1"/>
    <property type="molecule type" value="Genomic_DNA"/>
</dbReference>
<gene>
    <name evidence="2" type="ORF">KXV57_003568</name>
</gene>
<organism evidence="2 3">
    <name type="scientific">Aspergillus fumigatus</name>
    <name type="common">Neosartorya fumigata</name>
    <dbReference type="NCBI Taxonomy" id="746128"/>
    <lineage>
        <taxon>Eukaryota</taxon>
        <taxon>Fungi</taxon>
        <taxon>Dikarya</taxon>
        <taxon>Ascomycota</taxon>
        <taxon>Pezizomycotina</taxon>
        <taxon>Eurotiomycetes</taxon>
        <taxon>Eurotiomycetidae</taxon>
        <taxon>Eurotiales</taxon>
        <taxon>Aspergillaceae</taxon>
        <taxon>Aspergillus</taxon>
        <taxon>Aspergillus subgen. Fumigati</taxon>
    </lineage>
</organism>
<feature type="signal peptide" evidence="1">
    <location>
        <begin position="1"/>
        <end position="19"/>
    </location>
</feature>
<dbReference type="OMA" id="NDYSAMV"/>
<evidence type="ECO:0008006" key="4">
    <source>
        <dbReference type="Google" id="ProtNLM"/>
    </source>
</evidence>
<evidence type="ECO:0000256" key="1">
    <source>
        <dbReference type="SAM" id="SignalP"/>
    </source>
</evidence>
<dbReference type="Proteomes" id="UP000813423">
    <property type="component" value="Unassembled WGS sequence"/>
</dbReference>
<evidence type="ECO:0000313" key="3">
    <source>
        <dbReference type="Proteomes" id="UP000813423"/>
    </source>
</evidence>
<protein>
    <recommendedName>
        <fullName evidence="4">GPI anchored protein</fullName>
    </recommendedName>
</protein>
<evidence type="ECO:0000313" key="2">
    <source>
        <dbReference type="EMBL" id="KAH1908306.1"/>
    </source>
</evidence>
<feature type="chain" id="PRO_5041188065" description="GPI anchored protein" evidence="1">
    <location>
        <begin position="20"/>
        <end position="269"/>
    </location>
</feature>
<sequence>MRPQLLLIYAVLAGAETTATVDQSPQEHFGLHSQFIDELGATYNVFVKDFHGTHKIQYINSTDFIPTSHFVRFDQHPNLDERNVCRKVADCIGNSTDSAATWLEAKAAPTGQMCGSVATTLWNYLKADDYAVVKNLAWTAGSGIALNVIGNIPNYYINALLAKQSASGDPSDSCGQNADSTYASDAASSVYEFCLSIQTEKMENTATRFDAMDSRSSSTWPAGVQGMAKYFISQQAETWAPICAAYGITWKRDMLLRFKTLAASWFAPW</sequence>
<reference evidence="2" key="1">
    <citation type="submission" date="2021-08" db="EMBL/GenBank/DDBJ databases">
        <title>Global Aspergillus fumigatus from environmental and clinical sources.</title>
        <authorList>
            <person name="Barber A."/>
            <person name="Sae-Ong T."/>
        </authorList>
    </citation>
    <scope>NUCLEOTIDE SEQUENCE</scope>
    <source>
        <strain evidence="2">NRZ-2016-071</strain>
    </source>
</reference>
<comment type="caution">
    <text evidence="2">The sequence shown here is derived from an EMBL/GenBank/DDBJ whole genome shotgun (WGS) entry which is preliminary data.</text>
</comment>
<proteinExistence type="predicted"/>